<dbReference type="InterPro" id="IPR005538">
    <property type="entry name" value="LrgA/CidA"/>
</dbReference>
<keyword evidence="4 6" id="KW-1133">Transmembrane helix</keyword>
<protein>
    <submittedName>
        <fullName evidence="7">CidA/LrgA family protein</fullName>
    </submittedName>
</protein>
<keyword evidence="5 6" id="KW-0472">Membrane</keyword>
<keyword evidence="3 6" id="KW-0812">Transmembrane</keyword>
<dbReference type="Pfam" id="PF03788">
    <property type="entry name" value="LrgA"/>
    <property type="match status" value="1"/>
</dbReference>
<feature type="transmembrane region" description="Helical" evidence="6">
    <location>
        <begin position="59"/>
        <end position="78"/>
    </location>
</feature>
<evidence type="ECO:0000256" key="3">
    <source>
        <dbReference type="ARBA" id="ARBA00022692"/>
    </source>
</evidence>
<evidence type="ECO:0000256" key="4">
    <source>
        <dbReference type="ARBA" id="ARBA00022989"/>
    </source>
</evidence>
<dbReference type="RefSeq" id="WP_385940120.1">
    <property type="nucleotide sequence ID" value="NZ_JBHSOZ010000003.1"/>
</dbReference>
<evidence type="ECO:0000313" key="8">
    <source>
        <dbReference type="Proteomes" id="UP001596142"/>
    </source>
</evidence>
<organism evidence="7 8">
    <name type="scientific">Thalassorhabdus alkalitolerans</name>
    <dbReference type="NCBI Taxonomy" id="2282697"/>
    <lineage>
        <taxon>Bacteria</taxon>
        <taxon>Bacillati</taxon>
        <taxon>Bacillota</taxon>
        <taxon>Bacilli</taxon>
        <taxon>Bacillales</taxon>
        <taxon>Bacillaceae</taxon>
        <taxon>Thalassorhabdus</taxon>
    </lineage>
</organism>
<evidence type="ECO:0000256" key="2">
    <source>
        <dbReference type="ARBA" id="ARBA00022475"/>
    </source>
</evidence>
<dbReference type="PANTHER" id="PTHR33931:SF2">
    <property type="entry name" value="HOLIN-LIKE PROTEIN CIDA"/>
    <property type="match status" value="1"/>
</dbReference>
<dbReference type="Proteomes" id="UP001596142">
    <property type="component" value="Unassembled WGS sequence"/>
</dbReference>
<dbReference type="EMBL" id="JBHSOZ010000003">
    <property type="protein sequence ID" value="MFC5712841.1"/>
    <property type="molecule type" value="Genomic_DNA"/>
</dbReference>
<name>A0ABW0YN09_9BACI</name>
<comment type="caution">
    <text evidence="7">The sequence shown here is derived from an EMBL/GenBank/DDBJ whole genome shotgun (WGS) entry which is preliminary data.</text>
</comment>
<proteinExistence type="predicted"/>
<feature type="transmembrane region" description="Helical" evidence="6">
    <location>
        <begin position="90"/>
        <end position="114"/>
    </location>
</feature>
<accession>A0ABW0YN09</accession>
<gene>
    <name evidence="7" type="ORF">ACFPU1_08615</name>
</gene>
<feature type="transmembrane region" description="Helical" evidence="6">
    <location>
        <begin position="7"/>
        <end position="23"/>
    </location>
</feature>
<sequence length="126" mass="14069">MDVIRTILHIAILYGFYVLGSWIQELFNLVIPGSIIGMLLLLFLFFTKVLTPKMVERGAVSLLSHMPILFLPITIGIIEFLDVLSGGGVLLIFVALISTVIVMVVSSLVSQILAKRRERQLERMVD</sequence>
<reference evidence="8" key="1">
    <citation type="journal article" date="2019" name="Int. J. Syst. Evol. Microbiol.">
        <title>The Global Catalogue of Microorganisms (GCM) 10K type strain sequencing project: providing services to taxonomists for standard genome sequencing and annotation.</title>
        <authorList>
            <consortium name="The Broad Institute Genomics Platform"/>
            <consortium name="The Broad Institute Genome Sequencing Center for Infectious Disease"/>
            <person name="Wu L."/>
            <person name="Ma J."/>
        </authorList>
    </citation>
    <scope>NUCLEOTIDE SEQUENCE [LARGE SCALE GENOMIC DNA]</scope>
    <source>
        <strain evidence="8">CECT 7184</strain>
    </source>
</reference>
<evidence type="ECO:0000313" key="7">
    <source>
        <dbReference type="EMBL" id="MFC5712841.1"/>
    </source>
</evidence>
<evidence type="ECO:0000256" key="5">
    <source>
        <dbReference type="ARBA" id="ARBA00023136"/>
    </source>
</evidence>
<feature type="transmembrane region" description="Helical" evidence="6">
    <location>
        <begin position="29"/>
        <end position="47"/>
    </location>
</feature>
<dbReference type="PANTHER" id="PTHR33931">
    <property type="entry name" value="HOLIN-LIKE PROTEIN CIDA-RELATED"/>
    <property type="match status" value="1"/>
</dbReference>
<keyword evidence="8" id="KW-1185">Reference proteome</keyword>
<evidence type="ECO:0000256" key="6">
    <source>
        <dbReference type="SAM" id="Phobius"/>
    </source>
</evidence>
<keyword evidence="2" id="KW-1003">Cell membrane</keyword>
<evidence type="ECO:0000256" key="1">
    <source>
        <dbReference type="ARBA" id="ARBA00004651"/>
    </source>
</evidence>
<comment type="subcellular location">
    <subcellularLocation>
        <location evidence="1">Cell membrane</location>
        <topology evidence="1">Multi-pass membrane protein</topology>
    </subcellularLocation>
</comment>